<dbReference type="PROSITE" id="PS00198">
    <property type="entry name" value="4FE4S_FER_1"/>
    <property type="match status" value="1"/>
</dbReference>
<proteinExistence type="predicted"/>
<dbReference type="Pfam" id="PF17179">
    <property type="entry name" value="Fer4_22"/>
    <property type="match status" value="1"/>
</dbReference>
<dbReference type="InterPro" id="IPR017900">
    <property type="entry name" value="4Fe4S_Fe_S_CS"/>
</dbReference>
<keyword evidence="2" id="KW-0408">Iron</keyword>
<evidence type="ECO:0000256" key="3">
    <source>
        <dbReference type="ARBA" id="ARBA00023014"/>
    </source>
</evidence>
<reference evidence="5 6" key="1">
    <citation type="submission" date="2019-05" db="EMBL/GenBank/DDBJ databases">
        <title>Complete genome sequencing of Anaerostipes rhamnosivorans.</title>
        <authorList>
            <person name="Bui T.P.N."/>
            <person name="de Vos W.M."/>
        </authorList>
    </citation>
    <scope>NUCLEOTIDE SEQUENCE [LARGE SCALE GENOMIC DNA]</scope>
    <source>
        <strain evidence="5 6">1y2</strain>
    </source>
</reference>
<organism evidence="5 6">
    <name type="scientific">Anaerostipes rhamnosivorans</name>
    <dbReference type="NCBI Taxonomy" id="1229621"/>
    <lineage>
        <taxon>Bacteria</taxon>
        <taxon>Bacillati</taxon>
        <taxon>Bacillota</taxon>
        <taxon>Clostridia</taxon>
        <taxon>Lachnospirales</taxon>
        <taxon>Lachnospiraceae</taxon>
        <taxon>Anaerostipes</taxon>
    </lineage>
</organism>
<dbReference type="PROSITE" id="PS51379">
    <property type="entry name" value="4FE4S_FER_2"/>
    <property type="match status" value="2"/>
</dbReference>
<dbReference type="GO" id="GO:0051536">
    <property type="term" value="F:iron-sulfur cluster binding"/>
    <property type="evidence" value="ECO:0007669"/>
    <property type="project" value="UniProtKB-KW"/>
</dbReference>
<dbReference type="EMBL" id="CP040058">
    <property type="protein sequence ID" value="QCP34958.1"/>
    <property type="molecule type" value="Genomic_DNA"/>
</dbReference>
<dbReference type="InterPro" id="IPR017896">
    <property type="entry name" value="4Fe4S_Fe-S-bd"/>
</dbReference>
<dbReference type="InterPro" id="IPR014259">
    <property type="entry name" value="Sulphite_reductase_A"/>
</dbReference>
<feature type="domain" description="4Fe-4S ferredoxin-type" evidence="4">
    <location>
        <begin position="298"/>
        <end position="327"/>
    </location>
</feature>
<dbReference type="PANTHER" id="PTHR40447">
    <property type="entry name" value="ANAEROBIC SULFITE REDUCTASE SUBUNIT A"/>
    <property type="match status" value="1"/>
</dbReference>
<dbReference type="RefSeq" id="WP_137328396.1">
    <property type="nucleotide sequence ID" value="NZ_CP040058.1"/>
</dbReference>
<keyword evidence="1" id="KW-0479">Metal-binding</keyword>
<dbReference type="Proteomes" id="UP000298653">
    <property type="component" value="Chromosome"/>
</dbReference>
<accession>A0A4P8IBH5</accession>
<evidence type="ECO:0000256" key="1">
    <source>
        <dbReference type="ARBA" id="ARBA00022723"/>
    </source>
</evidence>
<feature type="domain" description="4Fe-4S ferredoxin-type" evidence="4">
    <location>
        <begin position="215"/>
        <end position="247"/>
    </location>
</feature>
<dbReference type="GO" id="GO:0046872">
    <property type="term" value="F:metal ion binding"/>
    <property type="evidence" value="ECO:0007669"/>
    <property type="project" value="UniProtKB-KW"/>
</dbReference>
<evidence type="ECO:0000313" key="6">
    <source>
        <dbReference type="Proteomes" id="UP000298653"/>
    </source>
</evidence>
<keyword evidence="6" id="KW-1185">Reference proteome</keyword>
<evidence type="ECO:0000313" key="5">
    <source>
        <dbReference type="EMBL" id="QCP34958.1"/>
    </source>
</evidence>
<dbReference type="AlphaFoldDB" id="A0A4P8IBH5"/>
<dbReference type="SUPFAM" id="SSF46548">
    <property type="entry name" value="alpha-helical ferredoxin"/>
    <property type="match status" value="1"/>
</dbReference>
<evidence type="ECO:0000259" key="4">
    <source>
        <dbReference type="PROSITE" id="PS51379"/>
    </source>
</evidence>
<name>A0A4P8IBH5_9FIRM</name>
<keyword evidence="3" id="KW-0411">Iron-sulfur</keyword>
<protein>
    <submittedName>
        <fullName evidence="5">Anaerobic sulfite reductase subunit A</fullName>
    </submittedName>
</protein>
<gene>
    <name evidence="5" type="ORF">AR1Y2_1504</name>
</gene>
<sequence>MEYSLDIAQADRVLEALRRDYRVYAPKRFPKQGRYSDTDIIRYDEVRKFEEIVWKEKSDYPMKEVVMPIQQTLFYYTEDEYRTSKNPVKPVLILARPCDINAQHIQDEIYAGNGGYTDYYYERMRGLVKFAMMECTGGDDTCFCVSMGSNKTDDYSMAVRFREDGADVQIKEDSFDTYFEGMPKGSYTPAFVEENETKVTIPDLSDKQVRLALKKHPMWREFDKRCISCGSCTVACSTCTCFSTRDLSYGDNPEAGERRRVTASCQIAGFDQMAGQREFRDTAGDRMRYKILHKFHDYKARFKTRHMCVGCGRCAHRCPELISISATVSKVNDAVNEIKAEMAQQGR</sequence>
<dbReference type="NCBIfam" id="TIGR02910">
    <property type="entry name" value="sulfite_red_A"/>
    <property type="match status" value="1"/>
</dbReference>
<dbReference type="OrthoDB" id="9795302at2"/>
<dbReference type="PANTHER" id="PTHR40447:SF1">
    <property type="entry name" value="ANAEROBIC SULFITE REDUCTASE SUBUNIT A"/>
    <property type="match status" value="1"/>
</dbReference>
<dbReference type="KEGG" id="arf:AR1Y2_1504"/>
<evidence type="ECO:0000256" key="2">
    <source>
        <dbReference type="ARBA" id="ARBA00023004"/>
    </source>
</evidence>